<evidence type="ECO:0000313" key="3">
    <source>
        <dbReference type="EMBL" id="KAF2233313.1"/>
    </source>
</evidence>
<name>A0A6A6H713_VIRVR</name>
<dbReference type="OrthoDB" id="5381833at2759"/>
<dbReference type="Pfam" id="PF10056">
    <property type="entry name" value="DUF2293"/>
    <property type="match status" value="1"/>
</dbReference>
<feature type="domain" description="DUF2293" evidence="2">
    <location>
        <begin position="208"/>
        <end position="291"/>
    </location>
</feature>
<feature type="region of interest" description="Disordered" evidence="1">
    <location>
        <begin position="1"/>
        <end position="129"/>
    </location>
</feature>
<gene>
    <name evidence="3" type="ORF">EV356DRAFT_213825</name>
</gene>
<accession>A0A6A6H713</accession>
<evidence type="ECO:0000256" key="1">
    <source>
        <dbReference type="SAM" id="MobiDB-lite"/>
    </source>
</evidence>
<feature type="region of interest" description="Disordered" evidence="1">
    <location>
        <begin position="286"/>
        <end position="349"/>
    </location>
</feature>
<protein>
    <recommendedName>
        <fullName evidence="2">DUF2293 domain-containing protein</fullName>
    </recommendedName>
</protein>
<dbReference type="EMBL" id="ML991808">
    <property type="protein sequence ID" value="KAF2233313.1"/>
    <property type="molecule type" value="Genomic_DNA"/>
</dbReference>
<reference evidence="3" key="1">
    <citation type="journal article" date="2020" name="Stud. Mycol.">
        <title>101 Dothideomycetes genomes: a test case for predicting lifestyles and emergence of pathogens.</title>
        <authorList>
            <person name="Haridas S."/>
            <person name="Albert R."/>
            <person name="Binder M."/>
            <person name="Bloem J."/>
            <person name="Labutti K."/>
            <person name="Salamov A."/>
            <person name="Andreopoulos B."/>
            <person name="Baker S."/>
            <person name="Barry K."/>
            <person name="Bills G."/>
            <person name="Bluhm B."/>
            <person name="Cannon C."/>
            <person name="Castanera R."/>
            <person name="Culley D."/>
            <person name="Daum C."/>
            <person name="Ezra D."/>
            <person name="Gonzalez J."/>
            <person name="Henrissat B."/>
            <person name="Kuo A."/>
            <person name="Liang C."/>
            <person name="Lipzen A."/>
            <person name="Lutzoni F."/>
            <person name="Magnuson J."/>
            <person name="Mondo S."/>
            <person name="Nolan M."/>
            <person name="Ohm R."/>
            <person name="Pangilinan J."/>
            <person name="Park H.-J."/>
            <person name="Ramirez L."/>
            <person name="Alfaro M."/>
            <person name="Sun H."/>
            <person name="Tritt A."/>
            <person name="Yoshinaga Y."/>
            <person name="Zwiers L.-H."/>
            <person name="Turgeon B."/>
            <person name="Goodwin S."/>
            <person name="Spatafora J."/>
            <person name="Crous P."/>
            <person name="Grigoriev I."/>
        </authorList>
    </citation>
    <scope>NUCLEOTIDE SEQUENCE</scope>
    <source>
        <strain evidence="3">Tuck. ex Michener</strain>
    </source>
</reference>
<proteinExistence type="predicted"/>
<feature type="compositionally biased region" description="Basic and acidic residues" evidence="1">
    <location>
        <begin position="290"/>
        <end position="342"/>
    </location>
</feature>
<dbReference type="InterPro" id="IPR018744">
    <property type="entry name" value="DUF2293"/>
</dbReference>
<feature type="compositionally biased region" description="Low complexity" evidence="1">
    <location>
        <begin position="82"/>
        <end position="93"/>
    </location>
</feature>
<evidence type="ECO:0000313" key="4">
    <source>
        <dbReference type="Proteomes" id="UP000800092"/>
    </source>
</evidence>
<dbReference type="PANTHER" id="PTHR38113:SF2">
    <property type="entry name" value="DUF2293 DOMAIN-CONTAINING PROTEIN"/>
    <property type="match status" value="1"/>
</dbReference>
<dbReference type="AlphaFoldDB" id="A0A6A6H713"/>
<feature type="compositionally biased region" description="Low complexity" evidence="1">
    <location>
        <begin position="64"/>
        <end position="73"/>
    </location>
</feature>
<keyword evidence="4" id="KW-1185">Reference proteome</keyword>
<organism evidence="3 4">
    <name type="scientific">Viridothelium virens</name>
    <name type="common">Speckled blister lichen</name>
    <name type="synonym">Trypethelium virens</name>
    <dbReference type="NCBI Taxonomy" id="1048519"/>
    <lineage>
        <taxon>Eukaryota</taxon>
        <taxon>Fungi</taxon>
        <taxon>Dikarya</taxon>
        <taxon>Ascomycota</taxon>
        <taxon>Pezizomycotina</taxon>
        <taxon>Dothideomycetes</taxon>
        <taxon>Dothideomycetes incertae sedis</taxon>
        <taxon>Trypetheliales</taxon>
        <taxon>Trypetheliaceae</taxon>
        <taxon>Viridothelium</taxon>
    </lineage>
</organism>
<evidence type="ECO:0000259" key="2">
    <source>
        <dbReference type="Pfam" id="PF10056"/>
    </source>
</evidence>
<sequence>MSRGHHPRRNSGPPRQHTEVSRANNQQRSGRIHTTGASRNRGQPGIDNDNGKHDIPQRNRRPQRGNPPRRNNGSQSGRRPLRNNNSNPPDGNNLAPVLRPDNSKHRVNRPKFSNPRPSVRDPNRPPPGFVFVPKGDVFITRKCTTLSSESGVPAEIVYDPTTHLRLGLYVHRPIHNAVLAVARATASTRAAAVERKDAADLSKARVALGERYVAMPAADMDAILARAFAKGSGNVGRTTTLDPARRASLAVEAHVRHTYTEYDGLLREGVAREEARRRIAGRVRGVKGGWRGDKGDVGNKRNKENGGNKGNGRDKGNEREKGNERNKGNGRNKGSEGNKGDVDTEMTGM</sequence>
<dbReference type="PANTHER" id="PTHR38113">
    <property type="match status" value="1"/>
</dbReference>
<dbReference type="Proteomes" id="UP000800092">
    <property type="component" value="Unassembled WGS sequence"/>
</dbReference>